<protein>
    <submittedName>
        <fullName evidence="2">Uncharacterized protein</fullName>
    </submittedName>
</protein>
<comment type="caution">
    <text evidence="2">The sequence shown here is derived from an EMBL/GenBank/DDBJ whole genome shotgun (WGS) entry which is preliminary data.</text>
</comment>
<dbReference type="AlphaFoldDB" id="A0AAE0APB5"/>
<accession>A0AAE0APB5</accession>
<evidence type="ECO:0000313" key="2">
    <source>
        <dbReference type="EMBL" id="KAK3221097.1"/>
    </source>
</evidence>
<reference evidence="2" key="1">
    <citation type="journal article" date="2023" name="Plant J.">
        <title>Genome sequences and population genomics provide insights into the demographic history, inbreeding, and mutation load of two 'living fossil' tree species of Dipteronia.</title>
        <authorList>
            <person name="Feng Y."/>
            <person name="Comes H.P."/>
            <person name="Chen J."/>
            <person name="Zhu S."/>
            <person name="Lu R."/>
            <person name="Zhang X."/>
            <person name="Li P."/>
            <person name="Qiu J."/>
            <person name="Olsen K.M."/>
            <person name="Qiu Y."/>
        </authorList>
    </citation>
    <scope>NUCLEOTIDE SEQUENCE</scope>
    <source>
        <strain evidence="2">NBL</strain>
    </source>
</reference>
<keyword evidence="3" id="KW-1185">Reference proteome</keyword>
<feature type="transmembrane region" description="Helical" evidence="1">
    <location>
        <begin position="56"/>
        <end position="77"/>
    </location>
</feature>
<keyword evidence="1" id="KW-0812">Transmembrane</keyword>
<keyword evidence="1" id="KW-0472">Membrane</keyword>
<sequence length="80" mass="8803">MNPSGKYFLLLMILVWLLLTIVCVAGGLLDPIVHVSVENDIGSGVDLTLHLSPGRMLFIGLRFTIIREIQLLVFIIVTGI</sequence>
<name>A0AAE0APB5_9ROSI</name>
<dbReference type="EMBL" id="JANJYJ010000004">
    <property type="protein sequence ID" value="KAK3221097.1"/>
    <property type="molecule type" value="Genomic_DNA"/>
</dbReference>
<evidence type="ECO:0000313" key="3">
    <source>
        <dbReference type="Proteomes" id="UP001281410"/>
    </source>
</evidence>
<keyword evidence="1" id="KW-1133">Transmembrane helix</keyword>
<organism evidence="2 3">
    <name type="scientific">Dipteronia sinensis</name>
    <dbReference type="NCBI Taxonomy" id="43782"/>
    <lineage>
        <taxon>Eukaryota</taxon>
        <taxon>Viridiplantae</taxon>
        <taxon>Streptophyta</taxon>
        <taxon>Embryophyta</taxon>
        <taxon>Tracheophyta</taxon>
        <taxon>Spermatophyta</taxon>
        <taxon>Magnoliopsida</taxon>
        <taxon>eudicotyledons</taxon>
        <taxon>Gunneridae</taxon>
        <taxon>Pentapetalae</taxon>
        <taxon>rosids</taxon>
        <taxon>malvids</taxon>
        <taxon>Sapindales</taxon>
        <taxon>Sapindaceae</taxon>
        <taxon>Hippocastanoideae</taxon>
        <taxon>Acereae</taxon>
        <taxon>Dipteronia</taxon>
    </lineage>
</organism>
<feature type="transmembrane region" description="Helical" evidence="1">
    <location>
        <begin position="7"/>
        <end position="29"/>
    </location>
</feature>
<dbReference type="Proteomes" id="UP001281410">
    <property type="component" value="Unassembled WGS sequence"/>
</dbReference>
<evidence type="ECO:0000256" key="1">
    <source>
        <dbReference type="SAM" id="Phobius"/>
    </source>
</evidence>
<gene>
    <name evidence="2" type="ORF">Dsin_015067</name>
</gene>
<proteinExistence type="predicted"/>